<feature type="compositionally biased region" description="Pro residues" evidence="1">
    <location>
        <begin position="32"/>
        <end position="42"/>
    </location>
</feature>
<dbReference type="AlphaFoldDB" id="A0A9W8CST1"/>
<dbReference type="Proteomes" id="UP001149813">
    <property type="component" value="Unassembled WGS sequence"/>
</dbReference>
<feature type="compositionally biased region" description="Polar residues" evidence="1">
    <location>
        <begin position="20"/>
        <end position="29"/>
    </location>
</feature>
<protein>
    <submittedName>
        <fullName evidence="4">Uncharacterized protein</fullName>
    </submittedName>
</protein>
<feature type="region of interest" description="Disordered" evidence="1">
    <location>
        <begin position="152"/>
        <end position="174"/>
    </location>
</feature>
<dbReference type="EMBL" id="JANBOJ010000110">
    <property type="protein sequence ID" value="KAJ1722473.1"/>
    <property type="molecule type" value="Genomic_DNA"/>
</dbReference>
<feature type="compositionally biased region" description="Basic and acidic residues" evidence="1">
    <location>
        <begin position="158"/>
        <end position="174"/>
    </location>
</feature>
<evidence type="ECO:0000313" key="5">
    <source>
        <dbReference type="Proteomes" id="UP001149813"/>
    </source>
</evidence>
<proteinExistence type="predicted"/>
<dbReference type="OrthoDB" id="5542613at2759"/>
<reference evidence="4" key="1">
    <citation type="submission" date="2022-07" db="EMBL/GenBank/DDBJ databases">
        <title>Phylogenomic reconstructions and comparative analyses of Kickxellomycotina fungi.</title>
        <authorList>
            <person name="Reynolds N.K."/>
            <person name="Stajich J.E."/>
            <person name="Barry K."/>
            <person name="Grigoriev I.V."/>
            <person name="Crous P."/>
            <person name="Smith M.E."/>
        </authorList>
    </citation>
    <scope>NUCLEOTIDE SEQUENCE</scope>
    <source>
        <strain evidence="4">NBRC 32514</strain>
    </source>
</reference>
<feature type="chain" id="PRO_5040915247" evidence="3">
    <location>
        <begin position="19"/>
        <end position="174"/>
    </location>
</feature>
<gene>
    <name evidence="4" type="ORF">LPJ53_003113</name>
</gene>
<feature type="region of interest" description="Disordered" evidence="1">
    <location>
        <begin position="20"/>
        <end position="50"/>
    </location>
</feature>
<organism evidence="4 5">
    <name type="scientific">Coemansia erecta</name>
    <dbReference type="NCBI Taxonomy" id="147472"/>
    <lineage>
        <taxon>Eukaryota</taxon>
        <taxon>Fungi</taxon>
        <taxon>Fungi incertae sedis</taxon>
        <taxon>Zoopagomycota</taxon>
        <taxon>Kickxellomycotina</taxon>
        <taxon>Kickxellomycetes</taxon>
        <taxon>Kickxellales</taxon>
        <taxon>Kickxellaceae</taxon>
        <taxon>Coemansia</taxon>
    </lineage>
</organism>
<keyword evidence="5" id="KW-1185">Reference proteome</keyword>
<keyword evidence="2" id="KW-1133">Transmembrane helix</keyword>
<evidence type="ECO:0000256" key="1">
    <source>
        <dbReference type="SAM" id="MobiDB-lite"/>
    </source>
</evidence>
<feature type="transmembrane region" description="Helical" evidence="2">
    <location>
        <begin position="56"/>
        <end position="75"/>
    </location>
</feature>
<sequence length="174" mass="18926">MSRYTFALLLLLLRVTHATQDGQDSGNDQPQDPVPPSPAPHPPIERHPSNDDWGTTYLAIALMTLIAFAALGILVRRSFQLVPTGVMALRDFVGGRPSDGYHALAGEDSEDEEQRILGMGEEVAAEEGNEDAHAVRFESTLATIAATAADNDNAYLHGEQEQRNSESSERSTRL</sequence>
<keyword evidence="2" id="KW-0812">Transmembrane</keyword>
<name>A0A9W8CST1_9FUNG</name>
<evidence type="ECO:0000256" key="3">
    <source>
        <dbReference type="SAM" id="SignalP"/>
    </source>
</evidence>
<comment type="caution">
    <text evidence="4">The sequence shown here is derived from an EMBL/GenBank/DDBJ whole genome shotgun (WGS) entry which is preliminary data.</text>
</comment>
<accession>A0A9W8CST1</accession>
<feature type="signal peptide" evidence="3">
    <location>
        <begin position="1"/>
        <end position="18"/>
    </location>
</feature>
<evidence type="ECO:0000256" key="2">
    <source>
        <dbReference type="SAM" id="Phobius"/>
    </source>
</evidence>
<keyword evidence="2" id="KW-0472">Membrane</keyword>
<keyword evidence="3" id="KW-0732">Signal</keyword>
<evidence type="ECO:0000313" key="4">
    <source>
        <dbReference type="EMBL" id="KAJ1722473.1"/>
    </source>
</evidence>